<feature type="transmembrane region" description="Helical" evidence="2">
    <location>
        <begin position="163"/>
        <end position="181"/>
    </location>
</feature>
<feature type="region of interest" description="Disordered" evidence="1">
    <location>
        <begin position="273"/>
        <end position="311"/>
    </location>
</feature>
<dbReference type="Pfam" id="PF20990">
    <property type="entry name" value="DUF2207_C"/>
    <property type="match status" value="1"/>
</dbReference>
<feature type="region of interest" description="Disordered" evidence="1">
    <location>
        <begin position="34"/>
        <end position="54"/>
    </location>
</feature>
<dbReference type="EMBL" id="RFFI01000076">
    <property type="protein sequence ID" value="RMI08651.1"/>
    <property type="molecule type" value="Genomic_DNA"/>
</dbReference>
<evidence type="ECO:0000259" key="3">
    <source>
        <dbReference type="Pfam" id="PF20990"/>
    </source>
</evidence>
<protein>
    <submittedName>
        <fullName evidence="4">DUF2207 domain-containing protein</fullName>
    </submittedName>
</protein>
<proteinExistence type="predicted"/>
<reference evidence="4 5" key="1">
    <citation type="submission" date="2018-10" db="EMBL/GenBank/DDBJ databases">
        <title>Isolation, diversity and antifungal activity of actinobacteria from wheat.</title>
        <authorList>
            <person name="Han C."/>
        </authorList>
    </citation>
    <scope>NUCLEOTIDE SEQUENCE [LARGE SCALE GENOMIC DNA]</scope>
    <source>
        <strain evidence="4 5">NEAU-YY56</strain>
    </source>
</reference>
<evidence type="ECO:0000256" key="2">
    <source>
        <dbReference type="SAM" id="Phobius"/>
    </source>
</evidence>
<evidence type="ECO:0000313" key="5">
    <source>
        <dbReference type="Proteomes" id="UP000269289"/>
    </source>
</evidence>
<name>A0A3M2J9B1_9CELL</name>
<feature type="domain" description="Predicted membrane protein YciQ-like C-terminal" evidence="3">
    <location>
        <begin position="51"/>
        <end position="236"/>
    </location>
</feature>
<dbReference type="Proteomes" id="UP000269289">
    <property type="component" value="Unassembled WGS sequence"/>
</dbReference>
<keyword evidence="5" id="KW-1185">Reference proteome</keyword>
<accession>A0A3M2J9B1</accession>
<evidence type="ECO:0000313" key="4">
    <source>
        <dbReference type="EMBL" id="RMI08651.1"/>
    </source>
</evidence>
<sequence>MTSMDTSPDLLGTALVVLAVGFAIEVLRIVREQPPVDPSRPTWPTRHATPPPGTSVLVGAHVTRWRRRSATAQVAELVRRGALRLDPRDPARVEVVDVHGLDPVERLFVAALVGGEPHVGSRAHLRADDTALAGRIEGVQAEVNALVLEQGLRYRPAPRPERVWLRLALLALTALAVVLSVQDPRCWWVALSLAFAALLHRRREVVRPLTAEGAALRDHLRGVHDWLRFADLDERADLGPLLPWAVVYGDLRAWRARGGEEDPALRVLLTDLGGDREGAGSEDEQPGDAWGDQATGGSRKEHDGAYVPSAD</sequence>
<gene>
    <name evidence="4" type="ORF">EBM89_13550</name>
</gene>
<keyword evidence="2" id="KW-0812">Transmembrane</keyword>
<dbReference type="AlphaFoldDB" id="A0A3M2J9B1"/>
<comment type="caution">
    <text evidence="4">The sequence shown here is derived from an EMBL/GenBank/DDBJ whole genome shotgun (WGS) entry which is preliminary data.</text>
</comment>
<feature type="transmembrane region" description="Helical" evidence="2">
    <location>
        <begin position="12"/>
        <end position="30"/>
    </location>
</feature>
<organism evidence="4 5">
    <name type="scientific">Cellulomonas triticagri</name>
    <dbReference type="NCBI Taxonomy" id="2483352"/>
    <lineage>
        <taxon>Bacteria</taxon>
        <taxon>Bacillati</taxon>
        <taxon>Actinomycetota</taxon>
        <taxon>Actinomycetes</taxon>
        <taxon>Micrococcales</taxon>
        <taxon>Cellulomonadaceae</taxon>
        <taxon>Cellulomonas</taxon>
    </lineage>
</organism>
<dbReference type="InterPro" id="IPR048389">
    <property type="entry name" value="YciQ-like_C"/>
</dbReference>
<keyword evidence="2" id="KW-1133">Transmembrane helix</keyword>
<evidence type="ECO:0000256" key="1">
    <source>
        <dbReference type="SAM" id="MobiDB-lite"/>
    </source>
</evidence>
<keyword evidence="2" id="KW-0472">Membrane</keyword>